<dbReference type="HOGENOM" id="CLU_2331607_0_0_6"/>
<dbReference type="eggNOG" id="COG1741">
    <property type="taxonomic scope" value="Bacteria"/>
</dbReference>
<dbReference type="Proteomes" id="UP000053902">
    <property type="component" value="Unassembled WGS sequence"/>
</dbReference>
<dbReference type="Pfam" id="PF05726">
    <property type="entry name" value="Pirin_C"/>
    <property type="match status" value="1"/>
</dbReference>
<feature type="domain" description="Pirin C-terminal" evidence="1">
    <location>
        <begin position="4"/>
        <end position="60"/>
    </location>
</feature>
<evidence type="ECO:0000313" key="2">
    <source>
        <dbReference type="EMBL" id="CDZ93674.1"/>
    </source>
</evidence>
<organism evidence="2 3">
    <name type="scientific">Pseudomonas saudiphocaensis</name>
    <dbReference type="NCBI Taxonomy" id="1499686"/>
    <lineage>
        <taxon>Bacteria</taxon>
        <taxon>Pseudomonadati</taxon>
        <taxon>Pseudomonadota</taxon>
        <taxon>Gammaproteobacteria</taxon>
        <taxon>Pseudomonadales</taxon>
        <taxon>Pseudomonadaceae</taxon>
        <taxon>Pseudomonas</taxon>
    </lineage>
</organism>
<accession>A0A078LRE0</accession>
<sequence>MGRFGADQLVLLRPGGDIIIRALKGARLVLLGGEPLEGSRHIYWNFVSSSRQERILQAAETGARAVFPGCPLKTASHYRIQRAGGPSNNRRNALTTSA</sequence>
<reference evidence="2 3" key="1">
    <citation type="submission" date="2014-07" db="EMBL/GenBank/DDBJ databases">
        <authorList>
            <person name="Urmite Genomes Urmite Genomes"/>
        </authorList>
    </citation>
    <scope>NUCLEOTIDE SEQUENCE [LARGE SCALE GENOMIC DNA]</scope>
    <source>
        <strain evidence="2 3">20_BN</strain>
    </source>
</reference>
<dbReference type="EMBL" id="CCSF01000001">
    <property type="protein sequence ID" value="CDZ93674.1"/>
    <property type="molecule type" value="Genomic_DNA"/>
</dbReference>
<protein>
    <recommendedName>
        <fullName evidence="1">Pirin C-terminal domain-containing protein</fullName>
    </recommendedName>
</protein>
<evidence type="ECO:0000259" key="1">
    <source>
        <dbReference type="Pfam" id="PF05726"/>
    </source>
</evidence>
<dbReference type="InterPro" id="IPR011051">
    <property type="entry name" value="RmlC_Cupin_sf"/>
</dbReference>
<dbReference type="AlphaFoldDB" id="A0A078LRE0"/>
<gene>
    <name evidence="2" type="ORF">BN1079_00970</name>
</gene>
<evidence type="ECO:0000313" key="3">
    <source>
        <dbReference type="Proteomes" id="UP000053902"/>
    </source>
</evidence>
<name>A0A078LRE0_9PSED</name>
<dbReference type="SUPFAM" id="SSF51182">
    <property type="entry name" value="RmlC-like cupins"/>
    <property type="match status" value="1"/>
</dbReference>
<proteinExistence type="predicted"/>
<keyword evidence="3" id="KW-1185">Reference proteome</keyword>
<dbReference type="InterPro" id="IPR008778">
    <property type="entry name" value="Pirin_C_dom"/>
</dbReference>